<gene>
    <name evidence="4" type="ORF">L228DRAFT_226558</name>
</gene>
<feature type="compositionally biased region" description="Low complexity" evidence="2">
    <location>
        <begin position="343"/>
        <end position="356"/>
    </location>
</feature>
<keyword evidence="5" id="KW-1185">Reference proteome</keyword>
<dbReference type="Proteomes" id="UP000076632">
    <property type="component" value="Unassembled WGS sequence"/>
</dbReference>
<dbReference type="FunFam" id="3.60.20.10:FF:000045">
    <property type="entry name" value="Glutamine amidotransferase DUG3"/>
    <property type="match status" value="1"/>
</dbReference>
<dbReference type="OrthoDB" id="14446at2759"/>
<accession>A0A165JXJ9</accession>
<dbReference type="PANTHER" id="PTHR43187">
    <property type="entry name" value="GLUTAMINE AMIDOTRANSFERASE DUG3-RELATED"/>
    <property type="match status" value="1"/>
</dbReference>
<keyword evidence="1" id="KW-0315">Glutamine amidotransferase</keyword>
<reference evidence="4 5" key="1">
    <citation type="journal article" date="2016" name="Fungal Biol.">
        <title>The genome of Xylona heveae provides a window into fungal endophytism.</title>
        <authorList>
            <person name="Gazis R."/>
            <person name="Kuo A."/>
            <person name="Riley R."/>
            <person name="LaButti K."/>
            <person name="Lipzen A."/>
            <person name="Lin J."/>
            <person name="Amirebrahimi M."/>
            <person name="Hesse C.N."/>
            <person name="Spatafora J.W."/>
            <person name="Henrissat B."/>
            <person name="Hainaut M."/>
            <person name="Grigoriev I.V."/>
            <person name="Hibbett D.S."/>
        </authorList>
    </citation>
    <scope>NUCLEOTIDE SEQUENCE [LARGE SCALE GENOMIC DNA]</scope>
    <source>
        <strain evidence="4 5">TC161</strain>
    </source>
</reference>
<dbReference type="AlphaFoldDB" id="A0A165JXJ9"/>
<dbReference type="InParanoid" id="A0A165JXJ9"/>
<dbReference type="Gene3D" id="3.60.20.10">
    <property type="entry name" value="Glutamine Phosphoribosylpyrophosphate, subunit 1, domain 1"/>
    <property type="match status" value="1"/>
</dbReference>
<dbReference type="OMA" id="SVHPAWN"/>
<dbReference type="FunCoup" id="A0A165JXJ9">
    <property type="interactions" value="9"/>
</dbReference>
<dbReference type="RefSeq" id="XP_018192306.1">
    <property type="nucleotide sequence ID" value="XM_018330427.1"/>
</dbReference>
<proteinExistence type="predicted"/>
<dbReference type="InterPro" id="IPR017932">
    <property type="entry name" value="GATase_2_dom"/>
</dbReference>
<evidence type="ECO:0000256" key="1">
    <source>
        <dbReference type="ARBA" id="ARBA00022962"/>
    </source>
</evidence>
<dbReference type="GO" id="GO:0005737">
    <property type="term" value="C:cytoplasm"/>
    <property type="evidence" value="ECO:0007669"/>
    <property type="project" value="EnsemblFungi"/>
</dbReference>
<dbReference type="SUPFAM" id="SSF56235">
    <property type="entry name" value="N-terminal nucleophile aminohydrolases (Ntn hydrolases)"/>
    <property type="match status" value="1"/>
</dbReference>
<protein>
    <submittedName>
        <fullName evidence="4">Glucosamine 6-phosphate synthetase</fullName>
    </submittedName>
</protein>
<dbReference type="InterPro" id="IPR026869">
    <property type="entry name" value="EgtC-like"/>
</dbReference>
<name>A0A165JXJ9_XYLHT</name>
<dbReference type="PANTHER" id="PTHR43187:SF1">
    <property type="entry name" value="GLUTAMINE AMIDOTRANSFERASE DUG3-RELATED"/>
    <property type="match status" value="1"/>
</dbReference>
<dbReference type="InterPro" id="IPR029055">
    <property type="entry name" value="Ntn_hydrolases_N"/>
</dbReference>
<dbReference type="GO" id="GO:0036374">
    <property type="term" value="F:glutathione hydrolase activity"/>
    <property type="evidence" value="ECO:0007669"/>
    <property type="project" value="EnsemblFungi"/>
</dbReference>
<dbReference type="GeneID" id="28895564"/>
<evidence type="ECO:0000259" key="3">
    <source>
        <dbReference type="PROSITE" id="PS51278"/>
    </source>
</evidence>
<organism evidence="4 5">
    <name type="scientific">Xylona heveae (strain CBS 132557 / TC161)</name>
    <dbReference type="NCBI Taxonomy" id="1328760"/>
    <lineage>
        <taxon>Eukaryota</taxon>
        <taxon>Fungi</taxon>
        <taxon>Dikarya</taxon>
        <taxon>Ascomycota</taxon>
        <taxon>Pezizomycotina</taxon>
        <taxon>Xylonomycetes</taxon>
        <taxon>Xylonales</taxon>
        <taxon>Xylonaceae</taxon>
        <taxon>Xylona</taxon>
    </lineage>
</organism>
<dbReference type="PROSITE" id="PS51278">
    <property type="entry name" value="GATASE_TYPE_2"/>
    <property type="match status" value="1"/>
</dbReference>
<evidence type="ECO:0000313" key="5">
    <source>
        <dbReference type="Proteomes" id="UP000076632"/>
    </source>
</evidence>
<dbReference type="GO" id="GO:0006751">
    <property type="term" value="P:glutathione catabolic process"/>
    <property type="evidence" value="ECO:0007669"/>
    <property type="project" value="EnsemblFungi"/>
</dbReference>
<evidence type="ECO:0000256" key="2">
    <source>
        <dbReference type="SAM" id="MobiDB-lite"/>
    </source>
</evidence>
<feature type="region of interest" description="Disordered" evidence="2">
    <location>
        <begin position="332"/>
        <end position="359"/>
    </location>
</feature>
<dbReference type="EMBL" id="KV407454">
    <property type="protein sequence ID" value="KZF26751.1"/>
    <property type="molecule type" value="Genomic_DNA"/>
</dbReference>
<sequence>MCRFLVFKGKNEILLSKLILDPSHSILTQSYDSRLRLDTRRPHNGDGFGVGYYTHPELGPEPCLFTSTIPAWNCINLERLASKTTSSLIFAHVRATTEGSLSDSNCHPFRHRSLMWMHNGGIGAFKYVKRPLCDSVADRWFLGVQGSTDSEWAFALFLDSLEKMGYDPSSEPADGFGHSVLRKAMLKVIERINAAIRAIPAEIKGKDLDTRSLLNFAVTDGHSVVCTRYISSKTDEAASLYFSSGTNWKQHDEPGNYTMERRDKGADIVLVASEPLTFERDNWVTVPTNSILTIHKQNVLVHPIIDEFYSYNPSHQRSSCFAVSKGLVSNAPGGTVTEDDQAPESVSSSSTSPTAERNLQFTVPVVGGGAGGVMDSSEPEQIRELKAQCASVALSA</sequence>
<dbReference type="InterPro" id="IPR052373">
    <property type="entry name" value="Gamma-glu_amide_hydrolase"/>
</dbReference>
<dbReference type="GO" id="GO:0061672">
    <property type="term" value="C:glutathione hydrolase complex"/>
    <property type="evidence" value="ECO:0007669"/>
    <property type="project" value="EnsemblFungi"/>
</dbReference>
<dbReference type="STRING" id="1328760.A0A165JXJ9"/>
<feature type="domain" description="Glutamine amidotransferase type-2" evidence="3">
    <location>
        <begin position="2"/>
        <end position="263"/>
    </location>
</feature>
<dbReference type="Pfam" id="PF13230">
    <property type="entry name" value="GATase_4"/>
    <property type="match status" value="1"/>
</dbReference>
<evidence type="ECO:0000313" key="4">
    <source>
        <dbReference type="EMBL" id="KZF26751.1"/>
    </source>
</evidence>
<dbReference type="CDD" id="cd01908">
    <property type="entry name" value="YafJ"/>
    <property type="match status" value="1"/>
</dbReference>